<dbReference type="EMBL" id="CACTIH010005637">
    <property type="protein sequence ID" value="CAA2999577.1"/>
    <property type="molecule type" value="Genomic_DNA"/>
</dbReference>
<evidence type="ECO:0000313" key="1">
    <source>
        <dbReference type="EMBL" id="CAA2999577.1"/>
    </source>
</evidence>
<name>A0A8S0T3J8_OLEEU</name>
<gene>
    <name evidence="1" type="ORF">OLEA9_A004509</name>
</gene>
<comment type="caution">
    <text evidence="1">The sequence shown here is derived from an EMBL/GenBank/DDBJ whole genome shotgun (WGS) entry which is preliminary data.</text>
</comment>
<organism evidence="1 2">
    <name type="scientific">Olea europaea subsp. europaea</name>
    <dbReference type="NCBI Taxonomy" id="158383"/>
    <lineage>
        <taxon>Eukaryota</taxon>
        <taxon>Viridiplantae</taxon>
        <taxon>Streptophyta</taxon>
        <taxon>Embryophyta</taxon>
        <taxon>Tracheophyta</taxon>
        <taxon>Spermatophyta</taxon>
        <taxon>Magnoliopsida</taxon>
        <taxon>eudicotyledons</taxon>
        <taxon>Gunneridae</taxon>
        <taxon>Pentapetalae</taxon>
        <taxon>asterids</taxon>
        <taxon>lamiids</taxon>
        <taxon>Lamiales</taxon>
        <taxon>Oleaceae</taxon>
        <taxon>Oleeae</taxon>
        <taxon>Olea</taxon>
    </lineage>
</organism>
<dbReference type="AlphaFoldDB" id="A0A8S0T3J8"/>
<sequence>MDNVDVAEVHVVENEARVEVVNDQPVGFAEPSTIGSATVDQSSAFEDASGVDDHGNTQFENATGLEDPVDTQFEQPTFEGAMGLEDPIAHSSSNSRLRVQQDWKILEMHLLNPLLKKPLMLRILTLGLLVVNQRWKERIMILAWKISPILNTNKMMWKRTTKSKTYFSD</sequence>
<reference evidence="1 2" key="1">
    <citation type="submission" date="2019-12" db="EMBL/GenBank/DDBJ databases">
        <authorList>
            <person name="Alioto T."/>
            <person name="Alioto T."/>
            <person name="Gomez Garrido J."/>
        </authorList>
    </citation>
    <scope>NUCLEOTIDE SEQUENCE [LARGE SCALE GENOMIC DNA]</scope>
</reference>
<evidence type="ECO:0000313" key="2">
    <source>
        <dbReference type="Proteomes" id="UP000594638"/>
    </source>
</evidence>
<dbReference type="Proteomes" id="UP000594638">
    <property type="component" value="Unassembled WGS sequence"/>
</dbReference>
<dbReference type="Gramene" id="OE9A004509T1">
    <property type="protein sequence ID" value="OE9A004509C1"/>
    <property type="gene ID" value="OE9A004509"/>
</dbReference>
<proteinExistence type="predicted"/>
<keyword evidence="2" id="KW-1185">Reference proteome</keyword>
<protein>
    <submittedName>
        <fullName evidence="1">Uncharacterized protein</fullName>
    </submittedName>
</protein>
<accession>A0A8S0T3J8</accession>